<feature type="compositionally biased region" description="Basic and acidic residues" evidence="1">
    <location>
        <begin position="165"/>
        <end position="185"/>
    </location>
</feature>
<feature type="compositionally biased region" description="Basic and acidic residues" evidence="1">
    <location>
        <begin position="69"/>
        <end position="78"/>
    </location>
</feature>
<organism evidence="2 3">
    <name type="scientific">Phyllostomus discolor</name>
    <name type="common">pale spear-nosed bat</name>
    <dbReference type="NCBI Taxonomy" id="89673"/>
    <lineage>
        <taxon>Eukaryota</taxon>
        <taxon>Metazoa</taxon>
        <taxon>Chordata</taxon>
        <taxon>Craniata</taxon>
        <taxon>Vertebrata</taxon>
        <taxon>Euteleostomi</taxon>
        <taxon>Mammalia</taxon>
        <taxon>Eutheria</taxon>
        <taxon>Laurasiatheria</taxon>
        <taxon>Chiroptera</taxon>
        <taxon>Yangochiroptera</taxon>
        <taxon>Phyllostomidae</taxon>
        <taxon>Phyllostominae</taxon>
        <taxon>Phyllostomus</taxon>
    </lineage>
</organism>
<evidence type="ECO:0000313" key="3">
    <source>
        <dbReference type="Proteomes" id="UP000664940"/>
    </source>
</evidence>
<feature type="compositionally biased region" description="Low complexity" evidence="1">
    <location>
        <begin position="153"/>
        <end position="164"/>
    </location>
</feature>
<dbReference type="AlphaFoldDB" id="A0A834EJZ6"/>
<evidence type="ECO:0000313" key="2">
    <source>
        <dbReference type="EMBL" id="KAF6119661.1"/>
    </source>
</evidence>
<feature type="compositionally biased region" description="Basic residues" evidence="1">
    <location>
        <begin position="463"/>
        <end position="472"/>
    </location>
</feature>
<comment type="caution">
    <text evidence="2">The sequence shown here is derived from an EMBL/GenBank/DDBJ whole genome shotgun (WGS) entry which is preliminary data.</text>
</comment>
<dbReference type="Proteomes" id="UP000664940">
    <property type="component" value="Unassembled WGS sequence"/>
</dbReference>
<feature type="compositionally biased region" description="Basic residues" evidence="1">
    <location>
        <begin position="271"/>
        <end position="280"/>
    </location>
</feature>
<feature type="compositionally biased region" description="Basic residues" evidence="1">
    <location>
        <begin position="79"/>
        <end position="88"/>
    </location>
</feature>
<evidence type="ECO:0000256" key="1">
    <source>
        <dbReference type="SAM" id="MobiDB-lite"/>
    </source>
</evidence>
<sequence>MRSHCDIKMQALTSPLPTTAPGLRQKPEREEPSLVIAGQGQGEPPTQGSGESIVVECGHPPGDPGPSSDHQDPPETCKSRRRRRRKKPSVAEGEQAALPPEAPRGAEEQGESRAKAPGLRQKPEREEPSLVIAGQGQGEPPTQGSGESIVVESGHPPGDPGPSSDHQDPPETCKSRERSRKEKPSVAEGEQAALPPEAPRGAEEQGESRAKAPGLRQKPEREEPSLVIAGQGQGEPPTQGSGESIGVECGPPPGDPGPSSDHQDPPETCKSRGRRRRRKPSVAEGEQAALPPEAPRGAEEQGESRAKAPGLRQKPEREEPSLVIAGQGQGEPPTQGSGESIVVECGHPPGDPGPSSDHQDPPETCKSRGRRRRKKPSVAEGEQAALPPEAPRGAEEQGESRAKAPGLRQKPEREEPSLVIAGQGQGEPPTQGSGESIVVECGHPPGDPGPSSDHQDPPETCKSRGRSRRKKPSVAEGEQAALPPEATRGAEEQGESRAKGKS</sequence>
<feature type="compositionally biased region" description="Basic and acidic residues" evidence="1">
    <location>
        <begin position="453"/>
        <end position="462"/>
    </location>
</feature>
<name>A0A834EJZ6_9CHIR</name>
<dbReference type="EMBL" id="JABVXQ010000003">
    <property type="protein sequence ID" value="KAF6119661.1"/>
    <property type="molecule type" value="Genomic_DNA"/>
</dbReference>
<proteinExistence type="predicted"/>
<feature type="compositionally biased region" description="Basic and acidic residues" evidence="1">
    <location>
        <begin position="200"/>
        <end position="210"/>
    </location>
</feature>
<feature type="compositionally biased region" description="Basic and acidic residues" evidence="1">
    <location>
        <begin position="104"/>
        <end position="114"/>
    </location>
</feature>
<reference evidence="2 3" key="1">
    <citation type="journal article" date="2020" name="Nature">
        <title>Six reference-quality genomes reveal evolution of bat adaptations.</title>
        <authorList>
            <person name="Jebb D."/>
            <person name="Huang Z."/>
            <person name="Pippel M."/>
            <person name="Hughes G.M."/>
            <person name="Lavrichenko K."/>
            <person name="Devanna P."/>
            <person name="Winkler S."/>
            <person name="Jermiin L.S."/>
            <person name="Skirmuntt E.C."/>
            <person name="Katzourakis A."/>
            <person name="Burkitt-Gray L."/>
            <person name="Ray D.A."/>
            <person name="Sullivan K.A.M."/>
            <person name="Roscito J.G."/>
            <person name="Kirilenko B.M."/>
            <person name="Davalos L.M."/>
            <person name="Corthals A.P."/>
            <person name="Power M.L."/>
            <person name="Jones G."/>
            <person name="Ransome R.D."/>
            <person name="Dechmann D.K.N."/>
            <person name="Locatelli A.G."/>
            <person name="Puechmaille S.J."/>
            <person name="Fedrigo O."/>
            <person name="Jarvis E.D."/>
            <person name="Hiller M."/>
            <person name="Vernes S.C."/>
            <person name="Myers E.W."/>
            <person name="Teeling E.C."/>
        </authorList>
    </citation>
    <scope>NUCLEOTIDE SEQUENCE [LARGE SCALE GENOMIC DNA]</scope>
    <source>
        <strain evidence="2">Bat1K_MPI-CBG_1</strain>
    </source>
</reference>
<gene>
    <name evidence="2" type="ORF">HJG60_010113</name>
</gene>
<feature type="compositionally biased region" description="Basic and acidic residues" evidence="1">
    <location>
        <begin position="357"/>
        <end position="366"/>
    </location>
</feature>
<feature type="compositionally biased region" description="Basic and acidic residues" evidence="1">
    <location>
        <begin position="392"/>
        <end position="402"/>
    </location>
</feature>
<feature type="compositionally biased region" description="Basic and acidic residues" evidence="1">
    <location>
        <begin position="296"/>
        <end position="306"/>
    </location>
</feature>
<accession>A0A834EJZ6</accession>
<feature type="compositionally biased region" description="Basic and acidic residues" evidence="1">
    <location>
        <begin position="488"/>
        <end position="502"/>
    </location>
</feature>
<feature type="compositionally biased region" description="Basic residues" evidence="1">
    <location>
        <begin position="367"/>
        <end position="376"/>
    </location>
</feature>
<feature type="compositionally biased region" description="Basic and acidic residues" evidence="1">
    <location>
        <begin position="261"/>
        <end position="270"/>
    </location>
</feature>
<protein>
    <submittedName>
        <fullName evidence="2">Uncharacterized protein</fullName>
    </submittedName>
</protein>
<feature type="region of interest" description="Disordered" evidence="1">
    <location>
        <begin position="1"/>
        <end position="502"/>
    </location>
</feature>